<feature type="chain" id="PRO_5011979742" description="Ferrochelatase" evidence="1">
    <location>
        <begin position="20"/>
        <end position="66"/>
    </location>
</feature>
<dbReference type="EMBL" id="FQXC01000003">
    <property type="protein sequence ID" value="SHH60201.1"/>
    <property type="molecule type" value="Genomic_DNA"/>
</dbReference>
<sequence>MKKLVLAAAFAGAATTAFAEGHGKMAKGDVIMEPVVVVEEAAQSSSSAGLIIPLVVIALLAAAAAD</sequence>
<dbReference type="AlphaFoldDB" id="A0A1M5UBB1"/>
<proteinExistence type="predicted"/>
<keyword evidence="1" id="KW-0732">Signal</keyword>
<evidence type="ECO:0000313" key="3">
    <source>
        <dbReference type="Proteomes" id="UP000184221"/>
    </source>
</evidence>
<dbReference type="RefSeq" id="WP_072777977.1">
    <property type="nucleotide sequence ID" value="NZ_FQXC01000003.1"/>
</dbReference>
<evidence type="ECO:0008006" key="4">
    <source>
        <dbReference type="Google" id="ProtNLM"/>
    </source>
</evidence>
<reference evidence="2 3" key="1">
    <citation type="submission" date="2016-11" db="EMBL/GenBank/DDBJ databases">
        <authorList>
            <person name="Jaros S."/>
            <person name="Januszkiewicz K."/>
            <person name="Wedrychowicz H."/>
        </authorList>
    </citation>
    <scope>NUCLEOTIDE SEQUENCE [LARGE SCALE GENOMIC DNA]</scope>
    <source>
        <strain evidence="2 3">DSM 29431</strain>
    </source>
</reference>
<name>A0A1M5UBB1_9RHOB</name>
<gene>
    <name evidence="2" type="ORF">SAMN05443551_2563</name>
</gene>
<dbReference type="STRING" id="996342.SAMN05443551_2563"/>
<evidence type="ECO:0000313" key="2">
    <source>
        <dbReference type="EMBL" id="SHH60201.1"/>
    </source>
</evidence>
<protein>
    <recommendedName>
        <fullName evidence="4">Ferrochelatase</fullName>
    </recommendedName>
</protein>
<keyword evidence="3" id="KW-1185">Reference proteome</keyword>
<dbReference type="Proteomes" id="UP000184221">
    <property type="component" value="Unassembled WGS sequence"/>
</dbReference>
<organism evidence="2 3">
    <name type="scientific">Marivita hallyeonensis</name>
    <dbReference type="NCBI Taxonomy" id="996342"/>
    <lineage>
        <taxon>Bacteria</taxon>
        <taxon>Pseudomonadati</taxon>
        <taxon>Pseudomonadota</taxon>
        <taxon>Alphaproteobacteria</taxon>
        <taxon>Rhodobacterales</taxon>
        <taxon>Roseobacteraceae</taxon>
        <taxon>Marivita</taxon>
    </lineage>
</organism>
<evidence type="ECO:0000256" key="1">
    <source>
        <dbReference type="SAM" id="SignalP"/>
    </source>
</evidence>
<accession>A0A1M5UBB1</accession>
<feature type="signal peptide" evidence="1">
    <location>
        <begin position="1"/>
        <end position="19"/>
    </location>
</feature>